<evidence type="ECO:0000256" key="1">
    <source>
        <dbReference type="SAM" id="MobiDB-lite"/>
    </source>
</evidence>
<evidence type="ECO:0000313" key="3">
    <source>
        <dbReference type="Proteomes" id="UP000586827"/>
    </source>
</evidence>
<accession>A0A849C3L1</accession>
<keyword evidence="3" id="KW-1185">Reference proteome</keyword>
<dbReference type="Proteomes" id="UP000586827">
    <property type="component" value="Unassembled WGS sequence"/>
</dbReference>
<feature type="region of interest" description="Disordered" evidence="1">
    <location>
        <begin position="92"/>
        <end position="165"/>
    </location>
</feature>
<dbReference type="AlphaFoldDB" id="A0A849C3L1"/>
<protein>
    <submittedName>
        <fullName evidence="2">Uncharacterized protein</fullName>
    </submittedName>
</protein>
<feature type="compositionally biased region" description="Basic and acidic residues" evidence="1">
    <location>
        <begin position="112"/>
        <end position="151"/>
    </location>
</feature>
<comment type="caution">
    <text evidence="2">The sequence shown here is derived from an EMBL/GenBank/DDBJ whole genome shotgun (WGS) entry which is preliminary data.</text>
</comment>
<reference evidence="2 3" key="1">
    <citation type="submission" date="2020-05" db="EMBL/GenBank/DDBJ databases">
        <title>MicrobeNet Type strains.</title>
        <authorList>
            <person name="Nicholson A.C."/>
        </authorList>
    </citation>
    <scope>NUCLEOTIDE SEQUENCE [LARGE SCALE GENOMIC DNA]</scope>
    <source>
        <strain evidence="2 3">JCM 3224</strain>
    </source>
</reference>
<organism evidence="2 3">
    <name type="scientific">Nocardia uniformis</name>
    <dbReference type="NCBI Taxonomy" id="53432"/>
    <lineage>
        <taxon>Bacteria</taxon>
        <taxon>Bacillati</taxon>
        <taxon>Actinomycetota</taxon>
        <taxon>Actinomycetes</taxon>
        <taxon>Mycobacteriales</taxon>
        <taxon>Nocardiaceae</taxon>
        <taxon>Nocardia</taxon>
    </lineage>
</organism>
<name>A0A849C3L1_9NOCA</name>
<dbReference type="RefSeq" id="WP_067523125.1">
    <property type="nucleotide sequence ID" value="NZ_JABELX010000004.1"/>
</dbReference>
<evidence type="ECO:0000313" key="2">
    <source>
        <dbReference type="EMBL" id="NNH71030.1"/>
    </source>
</evidence>
<dbReference type="EMBL" id="JABELX010000004">
    <property type="protein sequence ID" value="NNH71030.1"/>
    <property type="molecule type" value="Genomic_DNA"/>
</dbReference>
<feature type="compositionally biased region" description="Basic and acidic residues" evidence="1">
    <location>
        <begin position="404"/>
        <end position="424"/>
    </location>
</feature>
<gene>
    <name evidence="2" type="ORF">HLB23_14345</name>
</gene>
<sequence>MSNPIPQRHDPPEAIRAIRILVQAKNLRMAKQQVRQLQKGSDDATWAMIVEIANTLRFKTDTVARTKLRKLWRDNEQFRPLIEACVSKPGERQYIPEPPKPAQTTTTWASKVDQRVDPGKRIEPSERVRTPNTKIIHDYEKSLTRAERDDPGTDPPEPDSDPHDYDQAAVIHISTSLCVSCRLERPAIDDFTERVQLGRGVDGLCDECRSLGRPGLPELPAGHTLTDQVHARLDYLAEHFHTDSRGLFRQEWRYADQHARPIISAWVKTHTTPDAETAAPPRHETIDLNSWCRSCGEYRQLSDRGKDLCFDCDPHCWQSVAPAGSIAVRHEQYQHEFGTDTAKPTSTPPGEPPKSASHNTSAGRETPPKTERTAALAKSPTASKVGEPPVSADTNAWSGARALAQERRRAISRRPDAVVKRSIR</sequence>
<feature type="region of interest" description="Disordered" evidence="1">
    <location>
        <begin position="336"/>
        <end position="424"/>
    </location>
</feature>
<proteinExistence type="predicted"/>